<organism evidence="1 2">
    <name type="scientific">Schizopora paradoxa</name>
    <dbReference type="NCBI Taxonomy" id="27342"/>
    <lineage>
        <taxon>Eukaryota</taxon>
        <taxon>Fungi</taxon>
        <taxon>Dikarya</taxon>
        <taxon>Basidiomycota</taxon>
        <taxon>Agaricomycotina</taxon>
        <taxon>Agaricomycetes</taxon>
        <taxon>Hymenochaetales</taxon>
        <taxon>Schizoporaceae</taxon>
        <taxon>Schizopora</taxon>
    </lineage>
</organism>
<accession>A0A0H2RPA7</accession>
<keyword evidence="2" id="KW-1185">Reference proteome</keyword>
<protein>
    <submittedName>
        <fullName evidence="1">Uncharacterized protein</fullName>
    </submittedName>
</protein>
<sequence>MYPEKKNIMCSNCVTFGVPAIVPRAFGKYAIDATRIFSPFYDDLPNRRIHPARIIPSVSFASAFERLTIADNILQTIRARFRRPPAVLWLIINHQTRYSDRTHVSSSKTLIFPPATSAFGRARAHKVSILLVRGSTGHRKTALAFQKAFVVANVL</sequence>
<gene>
    <name evidence="1" type="ORF">SCHPADRAFT_476635</name>
</gene>
<dbReference type="EMBL" id="KQ086003">
    <property type="protein sequence ID" value="KLO11318.1"/>
    <property type="molecule type" value="Genomic_DNA"/>
</dbReference>
<evidence type="ECO:0000313" key="1">
    <source>
        <dbReference type="EMBL" id="KLO11318.1"/>
    </source>
</evidence>
<evidence type="ECO:0000313" key="2">
    <source>
        <dbReference type="Proteomes" id="UP000053477"/>
    </source>
</evidence>
<proteinExistence type="predicted"/>
<reference evidence="1 2" key="1">
    <citation type="submission" date="2015-04" db="EMBL/GenBank/DDBJ databases">
        <title>Complete genome sequence of Schizopora paradoxa KUC8140, a cosmopolitan wood degrader in East Asia.</title>
        <authorList>
            <consortium name="DOE Joint Genome Institute"/>
            <person name="Min B."/>
            <person name="Park H."/>
            <person name="Jang Y."/>
            <person name="Kim J.-J."/>
            <person name="Kim K.H."/>
            <person name="Pangilinan J."/>
            <person name="Lipzen A."/>
            <person name="Riley R."/>
            <person name="Grigoriev I.V."/>
            <person name="Spatafora J.W."/>
            <person name="Choi I.-G."/>
        </authorList>
    </citation>
    <scope>NUCLEOTIDE SEQUENCE [LARGE SCALE GENOMIC DNA]</scope>
    <source>
        <strain evidence="1 2">KUC8140</strain>
    </source>
</reference>
<dbReference type="Proteomes" id="UP000053477">
    <property type="component" value="Unassembled WGS sequence"/>
</dbReference>
<dbReference type="InParanoid" id="A0A0H2RPA7"/>
<name>A0A0H2RPA7_9AGAM</name>
<dbReference type="AlphaFoldDB" id="A0A0H2RPA7"/>